<organism evidence="3 4">
    <name type="scientific">Meristemomyces frigidus</name>
    <dbReference type="NCBI Taxonomy" id="1508187"/>
    <lineage>
        <taxon>Eukaryota</taxon>
        <taxon>Fungi</taxon>
        <taxon>Dikarya</taxon>
        <taxon>Ascomycota</taxon>
        <taxon>Pezizomycotina</taxon>
        <taxon>Dothideomycetes</taxon>
        <taxon>Dothideomycetidae</taxon>
        <taxon>Mycosphaerellales</taxon>
        <taxon>Teratosphaeriaceae</taxon>
        <taxon>Meristemomyces</taxon>
    </lineage>
</organism>
<dbReference type="Proteomes" id="UP001310890">
    <property type="component" value="Unassembled WGS sequence"/>
</dbReference>
<evidence type="ECO:0000313" key="3">
    <source>
        <dbReference type="EMBL" id="KAK5111569.1"/>
    </source>
</evidence>
<gene>
    <name evidence="3" type="ORF">LTR62_004865</name>
</gene>
<accession>A0AAN7TQ99</accession>
<dbReference type="Gene3D" id="1.10.10.10">
    <property type="entry name" value="Winged helix-like DNA-binding domain superfamily/Winged helix DNA-binding domain"/>
    <property type="match status" value="1"/>
</dbReference>
<comment type="caution">
    <text evidence="3">The sequence shown here is derived from an EMBL/GenBank/DDBJ whole genome shotgun (WGS) entry which is preliminary data.</text>
</comment>
<name>A0AAN7TQ99_9PEZI</name>
<dbReference type="InterPro" id="IPR006785">
    <property type="entry name" value="Pex14_N"/>
</dbReference>
<feature type="domain" description="Peroxisome membrane anchor protein Pex14p N-terminal" evidence="2">
    <location>
        <begin position="69"/>
        <end position="103"/>
    </location>
</feature>
<dbReference type="AlphaFoldDB" id="A0AAN7TQ99"/>
<sequence>MGDDSSKSAVPSWQQKRREQESDVVSSTVDVQAKDTALPSGQAAGISDAADSEDSSPPEHSDAQLEMVEAFLADPKVKDESAIKKRAFLESKNIPVETIDQVMTPEKGSRSKTFDTTSFTAFRKQRPQPSTSAVPIITYPEYLVSAHKPAPLVTPARVIYATYFAAGLTTLFYAAGNFLVKPMTDSLTEARHDFATHSASKLEEFNERLSGIVSKVPDTPSPHGALEIEAGDAESVTSDPTELYHRDMGTQTEPPPPKHSSDPFIPDITGADPVASHATRLDTITSHLNSLTQGLETYKASHSERKESMSKLRHSLDLMIYGSSMSSQWEDPIDEPGKISSKKAEFEAFDLLKKEIRGVKGVLLSARRFPGAGVGMGRAGT</sequence>
<evidence type="ECO:0000256" key="1">
    <source>
        <dbReference type="SAM" id="MobiDB-lite"/>
    </source>
</evidence>
<evidence type="ECO:0000313" key="4">
    <source>
        <dbReference type="Proteomes" id="UP001310890"/>
    </source>
</evidence>
<dbReference type="Pfam" id="PF04695">
    <property type="entry name" value="Pex14_N"/>
    <property type="match status" value="1"/>
</dbReference>
<dbReference type="EMBL" id="JAVRRL010000038">
    <property type="protein sequence ID" value="KAK5111569.1"/>
    <property type="molecule type" value="Genomic_DNA"/>
</dbReference>
<evidence type="ECO:0000259" key="2">
    <source>
        <dbReference type="Pfam" id="PF04695"/>
    </source>
</evidence>
<proteinExistence type="predicted"/>
<feature type="region of interest" description="Disordered" evidence="1">
    <location>
        <begin position="1"/>
        <end position="66"/>
    </location>
</feature>
<reference evidence="3" key="1">
    <citation type="submission" date="2023-08" db="EMBL/GenBank/DDBJ databases">
        <title>Black Yeasts Isolated from many extreme environments.</title>
        <authorList>
            <person name="Coleine C."/>
            <person name="Stajich J.E."/>
            <person name="Selbmann L."/>
        </authorList>
    </citation>
    <scope>NUCLEOTIDE SEQUENCE</scope>
    <source>
        <strain evidence="3">CCFEE 5401</strain>
    </source>
</reference>
<protein>
    <recommendedName>
        <fullName evidence="2">Peroxisome membrane anchor protein Pex14p N-terminal domain-containing protein</fullName>
    </recommendedName>
</protein>
<dbReference type="InterPro" id="IPR036388">
    <property type="entry name" value="WH-like_DNA-bd_sf"/>
</dbReference>